<evidence type="ECO:0000313" key="11">
    <source>
        <dbReference type="EMBL" id="TYO95293.1"/>
    </source>
</evidence>
<sequence length="144" mass="15153">MRNLLSVGVGGFLGTLARYYIAGYLNEPYWFPLGTLAVNLAGSFLLAFFLTVALDCITGAPPFVTNPYLVLGISTGFMGSMTTFSALSVEFVTMVQKLPLIALLYVGSSLVLGFLSAMAGRALAKHLAAGLKQTTNTAGGMEND</sequence>
<keyword evidence="3 10" id="KW-0812">Transmembrane</keyword>
<name>A0A5S4ZR62_9FIRM</name>
<protein>
    <recommendedName>
        <fullName evidence="10">Fluoride-specific ion channel FluC</fullName>
    </recommendedName>
</protein>
<keyword evidence="12" id="KW-1185">Reference proteome</keyword>
<dbReference type="GO" id="GO:0046872">
    <property type="term" value="F:metal ion binding"/>
    <property type="evidence" value="ECO:0007669"/>
    <property type="project" value="UniProtKB-KW"/>
</dbReference>
<evidence type="ECO:0000256" key="10">
    <source>
        <dbReference type="HAMAP-Rule" id="MF_00454"/>
    </source>
</evidence>
<gene>
    <name evidence="10" type="primary">fluC</name>
    <name evidence="10" type="synonym">crcB</name>
    <name evidence="11" type="ORF">LX24_01643</name>
</gene>
<comment type="function">
    <text evidence="9 10">Fluoride-specific ion channel. Important for reducing fluoride concentration in the cell, thus reducing its toxicity.</text>
</comment>
<organism evidence="11 12">
    <name type="scientific">Desulfallas thermosapovorans DSM 6562</name>
    <dbReference type="NCBI Taxonomy" id="1121431"/>
    <lineage>
        <taxon>Bacteria</taxon>
        <taxon>Bacillati</taxon>
        <taxon>Bacillota</taxon>
        <taxon>Clostridia</taxon>
        <taxon>Eubacteriales</taxon>
        <taxon>Desulfallaceae</taxon>
        <taxon>Desulfallas</taxon>
    </lineage>
</organism>
<keyword evidence="10" id="KW-0813">Transport</keyword>
<proteinExistence type="inferred from homology"/>
<evidence type="ECO:0000256" key="3">
    <source>
        <dbReference type="ARBA" id="ARBA00022692"/>
    </source>
</evidence>
<dbReference type="GO" id="GO:0005886">
    <property type="term" value="C:plasma membrane"/>
    <property type="evidence" value="ECO:0007669"/>
    <property type="project" value="UniProtKB-SubCell"/>
</dbReference>
<dbReference type="EMBL" id="VNHM01000008">
    <property type="protein sequence ID" value="TYO95293.1"/>
    <property type="molecule type" value="Genomic_DNA"/>
</dbReference>
<dbReference type="RefSeq" id="WP_166511656.1">
    <property type="nucleotide sequence ID" value="NZ_VNHM01000008.1"/>
</dbReference>
<feature type="transmembrane region" description="Helical" evidence="10">
    <location>
        <begin position="68"/>
        <end position="88"/>
    </location>
</feature>
<evidence type="ECO:0000256" key="5">
    <source>
        <dbReference type="ARBA" id="ARBA00023136"/>
    </source>
</evidence>
<dbReference type="PANTHER" id="PTHR28259">
    <property type="entry name" value="FLUORIDE EXPORT PROTEIN 1-RELATED"/>
    <property type="match status" value="1"/>
</dbReference>
<comment type="activity regulation">
    <text evidence="10">Na(+) is not transported, but it plays an essential structural role and its presence is essential for fluoride channel function.</text>
</comment>
<feature type="transmembrane region" description="Helical" evidence="10">
    <location>
        <begin position="100"/>
        <end position="124"/>
    </location>
</feature>
<feature type="transmembrane region" description="Helical" evidence="10">
    <location>
        <begin position="33"/>
        <end position="56"/>
    </location>
</feature>
<keyword evidence="10" id="KW-0479">Metal-binding</keyword>
<feature type="binding site" evidence="10">
    <location>
        <position position="82"/>
    </location>
    <ligand>
        <name>Na(+)</name>
        <dbReference type="ChEBI" id="CHEBI:29101"/>
        <note>structural</note>
    </ligand>
</feature>
<dbReference type="AlphaFoldDB" id="A0A5S4ZR62"/>
<evidence type="ECO:0000256" key="7">
    <source>
        <dbReference type="ARBA" id="ARBA00035120"/>
    </source>
</evidence>
<feature type="binding site" evidence="10">
    <location>
        <position position="79"/>
    </location>
    <ligand>
        <name>Na(+)</name>
        <dbReference type="ChEBI" id="CHEBI:29101"/>
        <note>structural</note>
    </ligand>
</feature>
<evidence type="ECO:0000256" key="8">
    <source>
        <dbReference type="ARBA" id="ARBA00035585"/>
    </source>
</evidence>
<keyword evidence="4 10" id="KW-1133">Transmembrane helix</keyword>
<evidence type="ECO:0000256" key="9">
    <source>
        <dbReference type="ARBA" id="ARBA00049940"/>
    </source>
</evidence>
<keyword evidence="2 10" id="KW-1003">Cell membrane</keyword>
<comment type="similarity">
    <text evidence="7 10">Belongs to the fluoride channel Fluc/FEX (TC 1.A.43) family.</text>
</comment>
<evidence type="ECO:0000256" key="2">
    <source>
        <dbReference type="ARBA" id="ARBA00022475"/>
    </source>
</evidence>
<dbReference type="InterPro" id="IPR003691">
    <property type="entry name" value="FluC"/>
</dbReference>
<comment type="catalytic activity">
    <reaction evidence="8">
        <text>fluoride(in) = fluoride(out)</text>
        <dbReference type="Rhea" id="RHEA:76159"/>
        <dbReference type="ChEBI" id="CHEBI:17051"/>
    </reaction>
    <physiologicalReaction direction="left-to-right" evidence="8">
        <dbReference type="Rhea" id="RHEA:76160"/>
    </physiologicalReaction>
</comment>
<dbReference type="Pfam" id="PF02537">
    <property type="entry name" value="CRCB"/>
    <property type="match status" value="1"/>
</dbReference>
<comment type="subcellular location">
    <subcellularLocation>
        <location evidence="1 10">Cell membrane</location>
        <topology evidence="1 10">Multi-pass membrane protein</topology>
    </subcellularLocation>
</comment>
<accession>A0A5S4ZR62</accession>
<evidence type="ECO:0000313" key="12">
    <source>
        <dbReference type="Proteomes" id="UP000323166"/>
    </source>
</evidence>
<keyword evidence="5 10" id="KW-0472">Membrane</keyword>
<keyword evidence="10" id="KW-0406">Ion transport</keyword>
<dbReference type="HAMAP" id="MF_00454">
    <property type="entry name" value="FluC"/>
    <property type="match status" value="1"/>
</dbReference>
<evidence type="ECO:0000256" key="1">
    <source>
        <dbReference type="ARBA" id="ARBA00004651"/>
    </source>
</evidence>
<reference evidence="11 12" key="1">
    <citation type="submission" date="2019-07" db="EMBL/GenBank/DDBJ databases">
        <title>Genomic Encyclopedia of Type Strains, Phase I: the one thousand microbial genomes (KMG-I) project.</title>
        <authorList>
            <person name="Kyrpides N."/>
        </authorList>
    </citation>
    <scope>NUCLEOTIDE SEQUENCE [LARGE SCALE GENOMIC DNA]</scope>
    <source>
        <strain evidence="11 12">DSM 6562</strain>
    </source>
</reference>
<dbReference type="PANTHER" id="PTHR28259:SF1">
    <property type="entry name" value="FLUORIDE EXPORT PROTEIN 1-RELATED"/>
    <property type="match status" value="1"/>
</dbReference>
<dbReference type="Proteomes" id="UP000323166">
    <property type="component" value="Unassembled WGS sequence"/>
</dbReference>
<comment type="caution">
    <text evidence="11">The sequence shown here is derived from an EMBL/GenBank/DDBJ whole genome shotgun (WGS) entry which is preliminary data.</text>
</comment>
<dbReference type="GO" id="GO:0140114">
    <property type="term" value="P:cellular detoxification of fluoride"/>
    <property type="evidence" value="ECO:0007669"/>
    <property type="project" value="UniProtKB-UniRule"/>
</dbReference>
<evidence type="ECO:0000256" key="4">
    <source>
        <dbReference type="ARBA" id="ARBA00022989"/>
    </source>
</evidence>
<evidence type="ECO:0000256" key="6">
    <source>
        <dbReference type="ARBA" id="ARBA00023303"/>
    </source>
</evidence>
<dbReference type="GO" id="GO:0062054">
    <property type="term" value="F:fluoride channel activity"/>
    <property type="evidence" value="ECO:0007669"/>
    <property type="project" value="UniProtKB-UniRule"/>
</dbReference>
<keyword evidence="10" id="KW-0915">Sodium</keyword>
<keyword evidence="6 10" id="KW-0407">Ion channel</keyword>